<feature type="region of interest" description="Disordered" evidence="1">
    <location>
        <begin position="271"/>
        <end position="315"/>
    </location>
</feature>
<feature type="compositionally biased region" description="Basic and acidic residues" evidence="1">
    <location>
        <begin position="521"/>
        <end position="542"/>
    </location>
</feature>
<dbReference type="PANTHER" id="PTHR13992:SF39">
    <property type="entry name" value="SMRTER, ISOFORM G"/>
    <property type="match status" value="1"/>
</dbReference>
<dbReference type="CDD" id="cd00167">
    <property type="entry name" value="SANT"/>
    <property type="match status" value="3"/>
</dbReference>
<evidence type="ECO:0000259" key="2">
    <source>
        <dbReference type="SMART" id="SM00717"/>
    </source>
</evidence>
<feature type="compositionally biased region" description="Basic and acidic residues" evidence="1">
    <location>
        <begin position="1312"/>
        <end position="1323"/>
    </location>
</feature>
<comment type="caution">
    <text evidence="3">The sequence shown here is derived from an EMBL/GenBank/DDBJ whole genome shotgun (WGS) entry which is preliminary data.</text>
</comment>
<reference evidence="3" key="1">
    <citation type="submission" date="2022-07" db="EMBL/GenBank/DDBJ databases">
        <title>Phylogenomic reconstructions and comparative analyses of Kickxellomycotina fungi.</title>
        <authorList>
            <person name="Reynolds N.K."/>
            <person name="Stajich J.E."/>
            <person name="Barry K."/>
            <person name="Grigoriev I.V."/>
            <person name="Crous P."/>
            <person name="Smith M.E."/>
        </authorList>
    </citation>
    <scope>NUCLEOTIDE SEQUENCE</scope>
    <source>
        <strain evidence="3">NBRC 32514</strain>
    </source>
</reference>
<feature type="region of interest" description="Disordered" evidence="1">
    <location>
        <begin position="1307"/>
        <end position="1332"/>
    </location>
</feature>
<feature type="region of interest" description="Disordered" evidence="1">
    <location>
        <begin position="62"/>
        <end position="110"/>
    </location>
</feature>
<organism evidence="3 4">
    <name type="scientific">Coemansia erecta</name>
    <dbReference type="NCBI Taxonomy" id="147472"/>
    <lineage>
        <taxon>Eukaryota</taxon>
        <taxon>Fungi</taxon>
        <taxon>Fungi incertae sedis</taxon>
        <taxon>Zoopagomycota</taxon>
        <taxon>Kickxellomycotina</taxon>
        <taxon>Kickxellomycetes</taxon>
        <taxon>Kickxellales</taxon>
        <taxon>Kickxellaceae</taxon>
        <taxon>Coemansia</taxon>
    </lineage>
</organism>
<keyword evidence="4" id="KW-1185">Reference proteome</keyword>
<dbReference type="GO" id="GO:0034967">
    <property type="term" value="C:Set3 complex"/>
    <property type="evidence" value="ECO:0007669"/>
    <property type="project" value="TreeGrafter"/>
</dbReference>
<dbReference type="InterPro" id="IPR009057">
    <property type="entry name" value="Homeodomain-like_sf"/>
</dbReference>
<feature type="compositionally biased region" description="Low complexity" evidence="1">
    <location>
        <begin position="1416"/>
        <end position="1436"/>
    </location>
</feature>
<dbReference type="OrthoDB" id="10258692at2759"/>
<feature type="region of interest" description="Disordered" evidence="1">
    <location>
        <begin position="492"/>
        <end position="558"/>
    </location>
</feature>
<sequence length="1661" mass="176159">MSLNRPTTSAPTTSADAADRGASLEEGELSSAPQQVLQSRISDIEREIAAYQQQLVQISATGADAQKDGLDDRAVPGSPPPAPSLQLPLPGAQPATQDGQEADEASAMETGVAGALAGQVLLLQNAAGPAPEACVPGADAPADPRSPSPSSESDPGDPSDPSDPSDSAKDRAQKLVATIYAENQRRAGAVQAHVAQPFLSAYPCFIPGAYAEPADWPFWAPNERTHEKLRPHLARILVREQQHDRAHARRLQEEYRELYGRWRRRVDRLDRQREARQRAERPGGAGGGGTGGGGGPAGGPAGGQTGGGRRRGAAQAAAAQAADEFGFSLGPLFSAAAAGGVAGALADGDVFTSDAVHSDAELAKIIERLQHDDARNPDLRSQRTAAVIPPMELGAKQRAMLQVDNGSHLIADPLTYYHARVPAEAQRSVYANNGDADHFWTQAEVGAFVAAYLAHPKQFGKVAAALPYKSMNACVLFYYRNKKPLRLKELEARSSKRARRAATGSGGGGGGVGGSRRRKERTKERRERRAREARERLAEQAAKHVSPAETPGVAETPVLEGDEALDALGRRSKSSALLRSIIAANRRRKLGGDDAAAAEAVSAVETVETVETVEEEPEEPAEAPAEQQQQQQQQKAKQQRQQQPAGGASSEEEGELVDDDERWAAKPQQPPPPPQQRRRSRPKSELNAYAMGGSIVRTRRARELEPPASSSSSRPAPPGSPPSSSSSSDAEVVEASGRVADLASHEQQQRQQQAQQQAQRPRVVSRKSQSRFGATLTAIIDHSGETPGDGASSDTDAPLSMRQQSSATSVAAAPTESALDRFVASEPSALRRPISSYETLLMCPGSAEDAEGLDALVDAECGERDSVLVGAAAWARDDRRRVLRGFHRLGADFARVAALTPSKTPAQCRYFFHHYRTPQGRLLCDVIGGSGYVVVARPQGAPGLPLRVDSLVLPPTPAVPAAPAAAAAAVSSDDEDDETPLAAQLAEELAQQQQQQQQKALPKQQHAQQQNPPLAQVRPELLLPRAPSLASLVLPPQRPAGAPAEHPPQATPSPASSLAPPASSHMTAKKSGYSSYWSVHERSAFLHYVVRLGQDWLALAEAIGSKTGTQVRNYFRANREKLGLDAILAEHARNKASGTLPPMVPFMPAPMSASTDSAVGSPGTAGAAGAAGAAGGIMLAAAVSGEERRERRGRKRKTEGVQPSTAPASVASFPTMGVDGGRAVVVSRPPPPVLQPQAPWINAGRRRDSVALPGESDTPSQPTPPPVDGLRLSSASLSPRRPAAGTGGISSSSSNVLHISNLTHAGTLQENVGRRAEEVKVKEEEEEEPQKASVRRINALLNDDMPMTPQAPVDSAEWFGEPQADEEAATGIAALALASMMGGEAPRGPPPGPPPQLPSGGQYSRAFSPVLPPMQPMQQHQQHQQSMPMQPMQMHPQHTRPSSVGPSLAYMGAAAGVSPGPRQPPGVSPMLPPGRQRKPSAPLPAGAGAGRYGGAAYGASPEASSPPSASTAAESGLLLPHPVMPPTAGRRVTSSSVVFPPHHRSAVLLPPPMQIPRDAGMHQMPPHQPPPMQYSAGHRPLPPHHHSYYAGSPGQQQQQQQMQMQRSPQPQQQQPPHGYPPYHPHEHPHQHPQHSSHQHPHQHPPQNPHQHPHQHHGQYQQ</sequence>
<feature type="region of interest" description="Disordered" evidence="1">
    <location>
        <begin position="129"/>
        <end position="170"/>
    </location>
</feature>
<proteinExistence type="predicted"/>
<feature type="compositionally biased region" description="Low complexity" evidence="1">
    <location>
        <begin position="84"/>
        <end position="95"/>
    </location>
</feature>
<feature type="region of interest" description="Disordered" evidence="1">
    <location>
        <begin position="1"/>
        <end position="35"/>
    </location>
</feature>
<feature type="compositionally biased region" description="Gly residues" evidence="1">
    <location>
        <begin position="504"/>
        <end position="514"/>
    </location>
</feature>
<dbReference type="Proteomes" id="UP001149813">
    <property type="component" value="Unassembled WGS sequence"/>
</dbReference>
<dbReference type="Gene3D" id="1.20.58.1880">
    <property type="match status" value="2"/>
</dbReference>
<dbReference type="PANTHER" id="PTHR13992">
    <property type="entry name" value="NUCLEAR RECEPTOR CO-REPRESSOR RELATED NCOR"/>
    <property type="match status" value="1"/>
</dbReference>
<feature type="compositionally biased region" description="Low complexity" evidence="1">
    <location>
        <begin position="1"/>
        <end position="16"/>
    </location>
</feature>
<feature type="compositionally biased region" description="Pro residues" evidence="1">
    <location>
        <begin position="1387"/>
        <end position="1397"/>
    </location>
</feature>
<dbReference type="EMBL" id="JANBOJ010000259">
    <property type="protein sequence ID" value="KAJ1720431.1"/>
    <property type="molecule type" value="Genomic_DNA"/>
</dbReference>
<feature type="compositionally biased region" description="Low complexity" evidence="1">
    <location>
        <begin position="1052"/>
        <end position="1064"/>
    </location>
</feature>
<feature type="domain" description="Myb-like" evidence="2">
    <location>
        <begin position="1073"/>
        <end position="1121"/>
    </location>
</feature>
<dbReference type="SUPFAM" id="SSF46689">
    <property type="entry name" value="Homeodomain-like"/>
    <property type="match status" value="2"/>
</dbReference>
<feature type="compositionally biased region" description="Low complexity" evidence="1">
    <location>
        <begin position="1270"/>
        <end position="1294"/>
    </location>
</feature>
<feature type="compositionally biased region" description="Gly residues" evidence="1">
    <location>
        <begin position="1487"/>
        <end position="1496"/>
    </location>
</feature>
<evidence type="ECO:0000313" key="3">
    <source>
        <dbReference type="EMBL" id="KAJ1720431.1"/>
    </source>
</evidence>
<protein>
    <submittedName>
        <fullName evidence="3">DNA-binding protein snt1</fullName>
    </submittedName>
</protein>
<feature type="domain" description="Myb-like" evidence="2">
    <location>
        <begin position="436"/>
        <end position="484"/>
    </location>
</feature>
<feature type="compositionally biased region" description="Low complexity" evidence="1">
    <location>
        <begin position="1497"/>
        <end position="1516"/>
    </location>
</feature>
<feature type="compositionally biased region" description="Basic and acidic residues" evidence="1">
    <location>
        <begin position="271"/>
        <end position="281"/>
    </location>
</feature>
<name>A0A9W8CQD5_9FUNG</name>
<evidence type="ECO:0000256" key="1">
    <source>
        <dbReference type="SAM" id="MobiDB-lite"/>
    </source>
</evidence>
<feature type="compositionally biased region" description="Basic and acidic residues" evidence="1">
    <location>
        <begin position="65"/>
        <end position="74"/>
    </location>
</feature>
<feature type="region of interest" description="Disordered" evidence="1">
    <location>
        <begin position="1182"/>
        <end position="1295"/>
    </location>
</feature>
<feature type="region of interest" description="Disordered" evidence="1">
    <location>
        <begin position="987"/>
        <end position="1012"/>
    </location>
</feature>
<dbReference type="Gene3D" id="1.10.10.60">
    <property type="entry name" value="Homeodomain-like"/>
    <property type="match status" value="1"/>
</dbReference>
<dbReference type="InterPro" id="IPR001005">
    <property type="entry name" value="SANT/Myb"/>
</dbReference>
<feature type="compositionally biased region" description="Low complexity" evidence="1">
    <location>
        <begin position="622"/>
        <end position="649"/>
    </location>
</feature>
<dbReference type="GO" id="GO:0003677">
    <property type="term" value="F:DNA binding"/>
    <property type="evidence" value="ECO:0007669"/>
    <property type="project" value="UniProtKB-KW"/>
</dbReference>
<accession>A0A9W8CQD5</accession>
<dbReference type="InterPro" id="IPR051571">
    <property type="entry name" value="N-CoR_corepressor"/>
</dbReference>
<feature type="compositionally biased region" description="Basic residues" evidence="1">
    <location>
        <begin position="1630"/>
        <end position="1642"/>
    </location>
</feature>
<feature type="compositionally biased region" description="Acidic residues" evidence="1">
    <location>
        <begin position="650"/>
        <end position="661"/>
    </location>
</feature>
<feature type="compositionally biased region" description="Low complexity" evidence="1">
    <location>
        <begin position="749"/>
        <end position="760"/>
    </location>
</feature>
<dbReference type="SMART" id="SM00717">
    <property type="entry name" value="SANT"/>
    <property type="match status" value="3"/>
</dbReference>
<feature type="compositionally biased region" description="Gly residues" evidence="1">
    <location>
        <begin position="283"/>
        <end position="307"/>
    </location>
</feature>
<keyword evidence="3" id="KW-0238">DNA-binding</keyword>
<dbReference type="Pfam" id="PF00249">
    <property type="entry name" value="Myb_DNA-binding"/>
    <property type="match status" value="1"/>
</dbReference>
<gene>
    <name evidence="3" type="primary">SNT1</name>
    <name evidence="3" type="ORF">LPJ53_004938</name>
</gene>
<feature type="domain" description="Myb-like" evidence="2">
    <location>
        <begin position="870"/>
        <end position="918"/>
    </location>
</feature>
<feature type="compositionally biased region" description="Basic residues" evidence="1">
    <location>
        <begin position="1650"/>
        <end position="1661"/>
    </location>
</feature>
<feature type="region of interest" description="Disordered" evidence="1">
    <location>
        <begin position="1381"/>
        <end position="1661"/>
    </location>
</feature>
<feature type="compositionally biased region" description="Low complexity" evidence="1">
    <location>
        <begin position="136"/>
        <end position="153"/>
    </location>
</feature>
<feature type="region of interest" description="Disordered" evidence="1">
    <location>
        <begin position="601"/>
        <end position="814"/>
    </location>
</feature>
<feature type="compositionally biased region" description="Acidic residues" evidence="1">
    <location>
        <begin position="611"/>
        <end position="621"/>
    </location>
</feature>
<feature type="compositionally biased region" description="Low complexity" evidence="1">
    <location>
        <begin position="1593"/>
        <end position="1616"/>
    </location>
</feature>
<dbReference type="GO" id="GO:0006357">
    <property type="term" value="P:regulation of transcription by RNA polymerase II"/>
    <property type="evidence" value="ECO:0007669"/>
    <property type="project" value="TreeGrafter"/>
</dbReference>
<feature type="region of interest" description="Disordered" evidence="1">
    <location>
        <begin position="1033"/>
        <end position="1069"/>
    </location>
</feature>
<feature type="compositionally biased region" description="Low complexity" evidence="1">
    <location>
        <begin position="601"/>
        <end position="610"/>
    </location>
</feature>
<evidence type="ECO:0000313" key="4">
    <source>
        <dbReference type="Proteomes" id="UP001149813"/>
    </source>
</evidence>
<feature type="compositionally biased region" description="Pro residues" evidence="1">
    <location>
        <begin position="1461"/>
        <end position="1472"/>
    </location>
</feature>